<comment type="caution">
    <text evidence="2">The sequence shown here is derived from an EMBL/GenBank/DDBJ whole genome shotgun (WGS) entry which is preliminary data.</text>
</comment>
<accession>A0A4R6NYD3</accession>
<reference evidence="2 3" key="1">
    <citation type="submission" date="2019-03" db="EMBL/GenBank/DDBJ databases">
        <title>Genomic Encyclopedia of Type Strains, Phase IV (KMG-IV): sequencing the most valuable type-strain genomes for metagenomic binning, comparative biology and taxonomic classification.</title>
        <authorList>
            <person name="Goeker M."/>
        </authorList>
    </citation>
    <scope>NUCLEOTIDE SEQUENCE [LARGE SCALE GENOMIC DNA]</scope>
    <source>
        <strain evidence="2 3">DSM 44496</strain>
    </source>
</reference>
<dbReference type="Gene3D" id="1.10.10.2840">
    <property type="entry name" value="PucR C-terminal helix-turn-helix domain"/>
    <property type="match status" value="1"/>
</dbReference>
<dbReference type="RefSeq" id="WP_067498862.1">
    <property type="nucleotide sequence ID" value="NZ_SNXK01000017.1"/>
</dbReference>
<dbReference type="InterPro" id="IPR025736">
    <property type="entry name" value="PucR_C-HTH_dom"/>
</dbReference>
<evidence type="ECO:0000313" key="3">
    <source>
        <dbReference type="Proteomes" id="UP000295087"/>
    </source>
</evidence>
<dbReference type="InterPro" id="IPR051448">
    <property type="entry name" value="CdaR-like_regulators"/>
</dbReference>
<dbReference type="EMBL" id="SNXK01000017">
    <property type="protein sequence ID" value="TDP28406.1"/>
    <property type="molecule type" value="Genomic_DNA"/>
</dbReference>
<name>A0A4R6NYD3_NOCIG</name>
<keyword evidence="3" id="KW-1185">Reference proteome</keyword>
<evidence type="ECO:0000313" key="2">
    <source>
        <dbReference type="EMBL" id="TDP28406.1"/>
    </source>
</evidence>
<dbReference type="PANTHER" id="PTHR33744">
    <property type="entry name" value="CARBOHYDRATE DIACID REGULATOR"/>
    <property type="match status" value="1"/>
</dbReference>
<protein>
    <submittedName>
        <fullName evidence="2">PucR-like helix-turn-helix protein</fullName>
    </submittedName>
</protein>
<feature type="domain" description="PucR C-terminal helix-turn-helix" evidence="1">
    <location>
        <begin position="172"/>
        <end position="227"/>
    </location>
</feature>
<proteinExistence type="predicted"/>
<gene>
    <name evidence="2" type="ORF">DFR75_11719</name>
</gene>
<organism evidence="2 3">
    <name type="scientific">Nocardia ignorata</name>
    <dbReference type="NCBI Taxonomy" id="145285"/>
    <lineage>
        <taxon>Bacteria</taxon>
        <taxon>Bacillati</taxon>
        <taxon>Actinomycetota</taxon>
        <taxon>Actinomycetes</taxon>
        <taxon>Mycobacteriales</taxon>
        <taxon>Nocardiaceae</taxon>
        <taxon>Nocardia</taxon>
    </lineage>
</organism>
<dbReference type="InterPro" id="IPR042070">
    <property type="entry name" value="PucR_C-HTH_sf"/>
</dbReference>
<sequence length="250" mass="27909">MYGDPLDELASRAELVVHNRYDLVAVVAVSDTCRSQRVEASAQWSARLVCYLDNDPLGHGALHVFDADGGLVLLPAPDHATNRARYTDIAHGLCDHFDQPIALVELHDVARGDLRDAQQMIHELCRVVTYLRKPPGAYTLDDLALDYQLTRPSPARCRLASILAPLRDHGYLMETLQAYLLFGTDRKRVAESLTLHPNSVSYRLRRITEITGLNPGEPADSRKLAAAWIASEWQVSELEAQRARPAVEHE</sequence>
<dbReference type="AlphaFoldDB" id="A0A4R6NYD3"/>
<dbReference type="Proteomes" id="UP000295087">
    <property type="component" value="Unassembled WGS sequence"/>
</dbReference>
<dbReference type="Pfam" id="PF13556">
    <property type="entry name" value="HTH_30"/>
    <property type="match status" value="1"/>
</dbReference>
<evidence type="ECO:0000259" key="1">
    <source>
        <dbReference type="Pfam" id="PF13556"/>
    </source>
</evidence>